<protein>
    <submittedName>
        <fullName evidence="1">Uncharacterized protein</fullName>
    </submittedName>
</protein>
<dbReference type="EMBL" id="CP080468">
    <property type="protein sequence ID" value="UNO50985.1"/>
    <property type="molecule type" value="Genomic_DNA"/>
</dbReference>
<evidence type="ECO:0000313" key="1">
    <source>
        <dbReference type="EMBL" id="UNO50985.1"/>
    </source>
</evidence>
<reference evidence="2" key="1">
    <citation type="journal article" date="2022" name="G3 (Bethesda)">
        <title>Unveiling the complete genome sequence of Alicyclobacillus acidoterrestris DSM 3922T, a taint-producing strain.</title>
        <authorList>
            <person name="Leonardo I.C."/>
            <person name="Barreto Crespo M.T."/>
            <person name="Gaspar F.B."/>
        </authorList>
    </citation>
    <scope>NUCLEOTIDE SEQUENCE [LARGE SCALE GENOMIC DNA]</scope>
    <source>
        <strain evidence="2">DSM 3922</strain>
    </source>
</reference>
<gene>
    <name evidence="1" type="ORF">K1I37_21185</name>
</gene>
<keyword evidence="1" id="KW-0614">Plasmid</keyword>
<dbReference type="RefSeq" id="WP_021297479.1">
    <property type="nucleotide sequence ID" value="NZ_AURB01000155.1"/>
</dbReference>
<organism evidence="1 2">
    <name type="scientific">Alicyclobacillus acidoterrestris (strain ATCC 49025 / DSM 3922 / CIP 106132 / NCIMB 13137 / GD3B)</name>
    <dbReference type="NCBI Taxonomy" id="1356854"/>
    <lineage>
        <taxon>Bacteria</taxon>
        <taxon>Bacillati</taxon>
        <taxon>Bacillota</taxon>
        <taxon>Bacilli</taxon>
        <taxon>Bacillales</taxon>
        <taxon>Alicyclobacillaceae</taxon>
        <taxon>Alicyclobacillus</taxon>
    </lineage>
</organism>
<accession>A0A9E6ZHU0</accession>
<evidence type="ECO:0000313" key="2">
    <source>
        <dbReference type="Proteomes" id="UP000829401"/>
    </source>
</evidence>
<keyword evidence="2" id="KW-1185">Reference proteome</keyword>
<sequence>MSRSRKREWKPQDTISVRIPKDVDPAILDWLCELSKGEVLQATVIEAIHRMYYDKRGVDTIAVPRQQSFIDRRLLQSMVALSGIQSVRDETNVHVEIPMEQGNNQVNDADAAHNAALEEVMNSALDFYK</sequence>
<dbReference type="Proteomes" id="UP000829401">
    <property type="component" value="Plasmid pDSM3922.1"/>
</dbReference>
<geneLocation type="plasmid" evidence="2">
    <name>pDSM3922.1</name>
</geneLocation>
<proteinExistence type="predicted"/>
<dbReference type="STRING" id="1356854.N007_12110"/>
<dbReference type="KEGG" id="aaco:K1I37_21185"/>
<dbReference type="AlphaFoldDB" id="T0BTJ4"/>
<accession>T0BTJ4</accession>
<name>T0BTJ4_ALIAG</name>